<dbReference type="SUPFAM" id="SSF52540">
    <property type="entry name" value="P-loop containing nucleoside triphosphate hydrolases"/>
    <property type="match status" value="1"/>
</dbReference>
<reference evidence="8 9" key="1">
    <citation type="submission" date="2014-11" db="EMBL/GenBank/DDBJ databases">
        <title>A Rickettsiales Symbiont of Amoebae With Ancient Features.</title>
        <authorList>
            <person name="Schulz F."/>
            <person name="Martijn J."/>
            <person name="Wascher F."/>
            <person name="Kostanjsek R."/>
            <person name="Ettema T.J."/>
            <person name="Horn M."/>
        </authorList>
    </citation>
    <scope>NUCLEOTIDE SEQUENCE [LARGE SCALE GENOMIC DNA]</scope>
    <source>
        <strain evidence="8 9">UWC36</strain>
    </source>
</reference>
<evidence type="ECO:0000313" key="8">
    <source>
        <dbReference type="EMBL" id="KIE05668.1"/>
    </source>
</evidence>
<dbReference type="SUPFAM" id="SSF117916">
    <property type="entry name" value="Fe-S cluster assembly (FSCA) domain-like"/>
    <property type="match status" value="1"/>
</dbReference>
<dbReference type="Gene3D" id="3.30.300.130">
    <property type="entry name" value="Fe-S cluster assembly (FSCA)"/>
    <property type="match status" value="1"/>
</dbReference>
<evidence type="ECO:0000256" key="3">
    <source>
        <dbReference type="ARBA" id="ARBA00022840"/>
    </source>
</evidence>
<dbReference type="InterPro" id="IPR019591">
    <property type="entry name" value="Mrp/NBP35_ATP-bd"/>
</dbReference>
<dbReference type="Pfam" id="PF10609">
    <property type="entry name" value="ParA"/>
    <property type="match status" value="1"/>
</dbReference>
<dbReference type="Proteomes" id="UP000031258">
    <property type="component" value="Unassembled WGS sequence"/>
</dbReference>
<comment type="function">
    <text evidence="6">Binds and transfers iron-sulfur (Fe-S) clusters to target apoproteins. Can hydrolyze ATP.</text>
</comment>
<evidence type="ECO:0000256" key="4">
    <source>
        <dbReference type="ARBA" id="ARBA00023004"/>
    </source>
</evidence>
<keyword evidence="5 6" id="KW-0411">Iron-sulfur</keyword>
<comment type="caution">
    <text evidence="8">The sequence shown here is derived from an EMBL/GenBank/DDBJ whole genome shotgun (WGS) entry which is preliminary data.</text>
</comment>
<proteinExistence type="inferred from homology"/>
<dbReference type="GO" id="GO:0140663">
    <property type="term" value="F:ATP-dependent FeS chaperone activity"/>
    <property type="evidence" value="ECO:0007669"/>
    <property type="project" value="InterPro"/>
</dbReference>
<dbReference type="HAMAP" id="MF_02040">
    <property type="entry name" value="Mrp_NBP35"/>
    <property type="match status" value="1"/>
</dbReference>
<dbReference type="InterPro" id="IPR027417">
    <property type="entry name" value="P-loop_NTPase"/>
</dbReference>
<dbReference type="GO" id="GO:0016887">
    <property type="term" value="F:ATP hydrolysis activity"/>
    <property type="evidence" value="ECO:0007669"/>
    <property type="project" value="UniProtKB-UniRule"/>
</dbReference>
<feature type="domain" description="MIP18 family-like" evidence="7">
    <location>
        <begin position="7"/>
        <end position="81"/>
    </location>
</feature>
<dbReference type="EMBL" id="JSWE01000092">
    <property type="protein sequence ID" value="KIE05668.1"/>
    <property type="molecule type" value="Genomic_DNA"/>
</dbReference>
<dbReference type="GO" id="GO:0051539">
    <property type="term" value="F:4 iron, 4 sulfur cluster binding"/>
    <property type="evidence" value="ECO:0007669"/>
    <property type="project" value="TreeGrafter"/>
</dbReference>
<dbReference type="GO" id="GO:0046872">
    <property type="term" value="F:metal ion binding"/>
    <property type="evidence" value="ECO:0007669"/>
    <property type="project" value="UniProtKB-KW"/>
</dbReference>
<dbReference type="PANTHER" id="PTHR42961:SF2">
    <property type="entry name" value="IRON-SULFUR PROTEIN NUBPL"/>
    <property type="match status" value="1"/>
</dbReference>
<dbReference type="Pfam" id="PF01883">
    <property type="entry name" value="FeS_assembly_P"/>
    <property type="match status" value="1"/>
</dbReference>
<keyword evidence="2 6" id="KW-0547">Nucleotide-binding</keyword>
<keyword evidence="9" id="KW-1185">Reference proteome</keyword>
<dbReference type="InterPro" id="IPR044304">
    <property type="entry name" value="NUBPL-like"/>
</dbReference>
<dbReference type="InterPro" id="IPR034904">
    <property type="entry name" value="FSCA_dom_sf"/>
</dbReference>
<accession>A0A0C1QNP1</accession>
<keyword evidence="3 6" id="KW-0067">ATP-binding</keyword>
<organism evidence="8 9">
    <name type="scientific">Candidatus Jidaibacter acanthamoebae</name>
    <dbReference type="NCBI Taxonomy" id="86105"/>
    <lineage>
        <taxon>Bacteria</taxon>
        <taxon>Pseudomonadati</taxon>
        <taxon>Pseudomonadota</taxon>
        <taxon>Alphaproteobacteria</taxon>
        <taxon>Rickettsiales</taxon>
        <taxon>Candidatus Midichloriaceae</taxon>
        <taxon>Candidatus Jidaibacter</taxon>
    </lineage>
</organism>
<evidence type="ECO:0000259" key="7">
    <source>
        <dbReference type="Pfam" id="PF01883"/>
    </source>
</evidence>
<keyword evidence="4 6" id="KW-0408">Iron</keyword>
<evidence type="ECO:0000313" key="9">
    <source>
        <dbReference type="Proteomes" id="UP000031258"/>
    </source>
</evidence>
<dbReference type="FunFam" id="3.40.50.300:FF:001278">
    <property type="entry name" value="Iron-sulfur cluster carrier protein"/>
    <property type="match status" value="1"/>
</dbReference>
<dbReference type="CDD" id="cd02037">
    <property type="entry name" value="Mrp_NBP35"/>
    <property type="match status" value="1"/>
</dbReference>
<dbReference type="Gene3D" id="3.40.50.300">
    <property type="entry name" value="P-loop containing nucleotide triphosphate hydrolases"/>
    <property type="match status" value="1"/>
</dbReference>
<dbReference type="STRING" id="86105.NF27_DP02120"/>
<evidence type="ECO:0000256" key="6">
    <source>
        <dbReference type="HAMAP-Rule" id="MF_02040"/>
    </source>
</evidence>
<evidence type="ECO:0000256" key="2">
    <source>
        <dbReference type="ARBA" id="ARBA00022741"/>
    </source>
</evidence>
<dbReference type="PANTHER" id="PTHR42961">
    <property type="entry name" value="IRON-SULFUR PROTEIN NUBPL"/>
    <property type="match status" value="1"/>
</dbReference>
<keyword evidence="1 6" id="KW-0479">Metal-binding</keyword>
<evidence type="ECO:0000256" key="1">
    <source>
        <dbReference type="ARBA" id="ARBA00022723"/>
    </source>
</evidence>
<dbReference type="GO" id="GO:0005524">
    <property type="term" value="F:ATP binding"/>
    <property type="evidence" value="ECO:0007669"/>
    <property type="project" value="UniProtKB-UniRule"/>
</dbReference>
<feature type="binding site" evidence="6">
    <location>
        <begin position="108"/>
        <end position="115"/>
    </location>
    <ligand>
        <name>ATP</name>
        <dbReference type="ChEBI" id="CHEBI:30616"/>
    </ligand>
</feature>
<comment type="similarity">
    <text evidence="6">Belongs to the Mrp/NBP35 ATP-binding proteins family.</text>
</comment>
<evidence type="ECO:0000256" key="5">
    <source>
        <dbReference type="ARBA" id="ARBA00023014"/>
    </source>
</evidence>
<name>A0A0C1QNP1_9RICK</name>
<dbReference type="AlphaFoldDB" id="A0A0C1QNP1"/>
<dbReference type="InterPro" id="IPR033756">
    <property type="entry name" value="YlxH/NBP35"/>
</dbReference>
<keyword evidence="6" id="KW-0378">Hydrolase</keyword>
<gene>
    <name evidence="8" type="primary">ind1_2</name>
    <name evidence="8" type="ORF">NF27_DP02120</name>
</gene>
<comment type="subunit">
    <text evidence="6">Homodimer.</text>
</comment>
<protein>
    <recommendedName>
        <fullName evidence="6">Iron-sulfur cluster carrier protein</fullName>
    </recommendedName>
</protein>
<dbReference type="GO" id="GO:0016226">
    <property type="term" value="P:iron-sulfur cluster assembly"/>
    <property type="evidence" value="ECO:0007669"/>
    <property type="project" value="InterPro"/>
</dbReference>
<dbReference type="InterPro" id="IPR002744">
    <property type="entry name" value="MIP18-like"/>
</dbReference>
<sequence length="345" mass="37800">MSMITEKQIIGSLVNIIDPEAGKPVTDFIPRVVIRDNSVFFTLEYSALKTPEQIKAKEQLRDLCEQEVKKIKGVGDVKVTVSSTKEDPKVSKKSPIMGVKKIILVASGKGGVGKSTVACNLAVALSKSGKRTALVDADIYGPSMPKMFGIAEKPELINNLMIPLEKFGVKLMSMGFLVNPDAAAVWRGPMVTKALFQLMRMTNWAFDDREVDVMVIDTPPGTGDVHLSLAENYIIDGTVLVSTPQEVALADVRKAYDMFNKLHIPVLGVVENMSYFEDEKSKNITYIFGRNGMKNFAQKAGINFLGEIPLNPKIASSSDHGIPIALNDDYKSIASLFREIAKKVC</sequence>